<proteinExistence type="predicted"/>
<sequence>MTLKNHIGLINYLVFICKDSYDLPSTCLIRIEDYCQKMTEVMRHIYRCCLLEGGDLVSYRFLNKENDEDITPNSSPTRNLKGLCRLVGFYKIRSDSISDSFTWEDILDLKTQSSEKILREAFAHLLIPFIEKLKQEFVKKNEEQTNSKQYDFLKSYNKYNLRQLKTEVSIEKKSVLLINDVISDFAEQSKISRSDFMDLLVDKSC</sequence>
<organism evidence="1 2">
    <name type="scientific">Rotaria socialis</name>
    <dbReference type="NCBI Taxonomy" id="392032"/>
    <lineage>
        <taxon>Eukaryota</taxon>
        <taxon>Metazoa</taxon>
        <taxon>Spiralia</taxon>
        <taxon>Gnathifera</taxon>
        <taxon>Rotifera</taxon>
        <taxon>Eurotatoria</taxon>
        <taxon>Bdelloidea</taxon>
        <taxon>Philodinida</taxon>
        <taxon>Philodinidae</taxon>
        <taxon>Rotaria</taxon>
    </lineage>
</organism>
<dbReference type="EMBL" id="CAJOBS010005332">
    <property type="protein sequence ID" value="CAF4897939.1"/>
    <property type="molecule type" value="Genomic_DNA"/>
</dbReference>
<evidence type="ECO:0000313" key="1">
    <source>
        <dbReference type="EMBL" id="CAF4897939.1"/>
    </source>
</evidence>
<evidence type="ECO:0000313" key="2">
    <source>
        <dbReference type="Proteomes" id="UP000663838"/>
    </source>
</evidence>
<reference evidence="1" key="1">
    <citation type="submission" date="2021-02" db="EMBL/GenBank/DDBJ databases">
        <authorList>
            <person name="Nowell W R."/>
        </authorList>
    </citation>
    <scope>NUCLEOTIDE SEQUENCE</scope>
</reference>
<name>A0A821UZK6_9BILA</name>
<comment type="caution">
    <text evidence="1">The sequence shown here is derived from an EMBL/GenBank/DDBJ whole genome shotgun (WGS) entry which is preliminary data.</text>
</comment>
<dbReference type="AlphaFoldDB" id="A0A821UZK6"/>
<dbReference type="Proteomes" id="UP000663838">
    <property type="component" value="Unassembled WGS sequence"/>
</dbReference>
<gene>
    <name evidence="1" type="ORF">TOA249_LOCUS30467</name>
</gene>
<protein>
    <submittedName>
        <fullName evidence="1">Uncharacterized protein</fullName>
    </submittedName>
</protein>
<accession>A0A821UZK6</accession>